<keyword evidence="1" id="KW-1133">Transmembrane helix</keyword>
<dbReference type="AlphaFoldDB" id="A0A2P6PTW0"/>
<proteinExistence type="predicted"/>
<evidence type="ECO:0000313" key="2">
    <source>
        <dbReference type="EMBL" id="PRQ25367.1"/>
    </source>
</evidence>
<evidence type="ECO:0000256" key="1">
    <source>
        <dbReference type="SAM" id="Phobius"/>
    </source>
</evidence>
<keyword evidence="1" id="KW-0812">Transmembrane</keyword>
<dbReference type="Gramene" id="PRQ25367">
    <property type="protein sequence ID" value="PRQ25367"/>
    <property type="gene ID" value="RchiOBHm_Chr6g0282921"/>
</dbReference>
<keyword evidence="1" id="KW-0472">Membrane</keyword>
<keyword evidence="3" id="KW-1185">Reference proteome</keyword>
<reference evidence="2 3" key="1">
    <citation type="journal article" date="2018" name="Nat. Genet.">
        <title>The Rosa genome provides new insights in the design of modern roses.</title>
        <authorList>
            <person name="Bendahmane M."/>
        </authorList>
    </citation>
    <scope>NUCLEOTIDE SEQUENCE [LARGE SCALE GENOMIC DNA]</scope>
    <source>
        <strain evidence="3">cv. Old Blush</strain>
    </source>
</reference>
<sequence length="130" mass="15593">MVRKMEMVQHSLVLCFIRFLCFSFWLVLISPSSFERGFWWSSLLVVPLLWCHLQGLIVLISMFSCCQCNGEMSLHVYWRYWYMGWKGISSFLRLAVRMYRDSWKKLIGCSLEERVIHVIRVEPPIGSWYL</sequence>
<comment type="caution">
    <text evidence="2">The sequence shown here is derived from an EMBL/GenBank/DDBJ whole genome shotgun (WGS) entry which is preliminary data.</text>
</comment>
<gene>
    <name evidence="2" type="ORF">RchiOBHm_Chr6g0282921</name>
</gene>
<evidence type="ECO:0008006" key="4">
    <source>
        <dbReference type="Google" id="ProtNLM"/>
    </source>
</evidence>
<feature type="transmembrane region" description="Helical" evidence="1">
    <location>
        <begin position="12"/>
        <end position="32"/>
    </location>
</feature>
<feature type="transmembrane region" description="Helical" evidence="1">
    <location>
        <begin position="38"/>
        <end position="63"/>
    </location>
</feature>
<accession>A0A2P6PTW0</accession>
<organism evidence="2 3">
    <name type="scientific">Rosa chinensis</name>
    <name type="common">China rose</name>
    <dbReference type="NCBI Taxonomy" id="74649"/>
    <lineage>
        <taxon>Eukaryota</taxon>
        <taxon>Viridiplantae</taxon>
        <taxon>Streptophyta</taxon>
        <taxon>Embryophyta</taxon>
        <taxon>Tracheophyta</taxon>
        <taxon>Spermatophyta</taxon>
        <taxon>Magnoliopsida</taxon>
        <taxon>eudicotyledons</taxon>
        <taxon>Gunneridae</taxon>
        <taxon>Pentapetalae</taxon>
        <taxon>rosids</taxon>
        <taxon>fabids</taxon>
        <taxon>Rosales</taxon>
        <taxon>Rosaceae</taxon>
        <taxon>Rosoideae</taxon>
        <taxon>Rosoideae incertae sedis</taxon>
        <taxon>Rosa</taxon>
    </lineage>
</organism>
<name>A0A2P6PTW0_ROSCH</name>
<dbReference type="Proteomes" id="UP000238479">
    <property type="component" value="Chromosome 6"/>
</dbReference>
<evidence type="ECO:0000313" key="3">
    <source>
        <dbReference type="Proteomes" id="UP000238479"/>
    </source>
</evidence>
<protein>
    <recommendedName>
        <fullName evidence="4">Transmembrane protein</fullName>
    </recommendedName>
</protein>
<dbReference type="EMBL" id="PDCK01000044">
    <property type="protein sequence ID" value="PRQ25367.1"/>
    <property type="molecule type" value="Genomic_DNA"/>
</dbReference>